<name>A0A319DSR5_9EURO</name>
<proteinExistence type="predicted"/>
<feature type="compositionally biased region" description="Polar residues" evidence="1">
    <location>
        <begin position="23"/>
        <end position="32"/>
    </location>
</feature>
<dbReference type="VEuPathDB" id="FungiDB:BO71DRAFT_427490"/>
<dbReference type="AlphaFoldDB" id="A0A319DSR5"/>
<protein>
    <submittedName>
        <fullName evidence="2">Uncharacterized protein</fullName>
    </submittedName>
</protein>
<keyword evidence="3" id="KW-1185">Reference proteome</keyword>
<organism evidence="2 3">
    <name type="scientific">Aspergillus ellipticus CBS 707.79</name>
    <dbReference type="NCBI Taxonomy" id="1448320"/>
    <lineage>
        <taxon>Eukaryota</taxon>
        <taxon>Fungi</taxon>
        <taxon>Dikarya</taxon>
        <taxon>Ascomycota</taxon>
        <taxon>Pezizomycotina</taxon>
        <taxon>Eurotiomycetes</taxon>
        <taxon>Eurotiomycetidae</taxon>
        <taxon>Eurotiales</taxon>
        <taxon>Aspergillaceae</taxon>
        <taxon>Aspergillus</taxon>
        <taxon>Aspergillus subgen. Circumdati</taxon>
    </lineage>
</organism>
<reference evidence="2 3" key="1">
    <citation type="submission" date="2018-02" db="EMBL/GenBank/DDBJ databases">
        <title>The genomes of Aspergillus section Nigri reveals drivers in fungal speciation.</title>
        <authorList>
            <consortium name="DOE Joint Genome Institute"/>
            <person name="Vesth T.C."/>
            <person name="Nybo J."/>
            <person name="Theobald S."/>
            <person name="Brandl J."/>
            <person name="Frisvad J.C."/>
            <person name="Nielsen K.F."/>
            <person name="Lyhne E.K."/>
            <person name="Kogle M.E."/>
            <person name="Kuo A."/>
            <person name="Riley R."/>
            <person name="Clum A."/>
            <person name="Nolan M."/>
            <person name="Lipzen A."/>
            <person name="Salamov A."/>
            <person name="Henrissat B."/>
            <person name="Wiebenga A."/>
            <person name="De vries R.P."/>
            <person name="Grigoriev I.V."/>
            <person name="Mortensen U.H."/>
            <person name="Andersen M.R."/>
            <person name="Baker S.E."/>
        </authorList>
    </citation>
    <scope>NUCLEOTIDE SEQUENCE [LARGE SCALE GENOMIC DNA]</scope>
    <source>
        <strain evidence="2 3">CBS 707.79</strain>
    </source>
</reference>
<evidence type="ECO:0000313" key="3">
    <source>
        <dbReference type="Proteomes" id="UP000247810"/>
    </source>
</evidence>
<feature type="region of interest" description="Disordered" evidence="1">
    <location>
        <begin position="1"/>
        <end position="34"/>
    </location>
</feature>
<dbReference type="STRING" id="1448320.A0A319DSR5"/>
<dbReference type="EMBL" id="KZ825829">
    <property type="protein sequence ID" value="PYH97107.1"/>
    <property type="molecule type" value="Genomic_DNA"/>
</dbReference>
<accession>A0A319DSR5</accession>
<gene>
    <name evidence="2" type="ORF">BO71DRAFT_427490</name>
</gene>
<sequence>MVQPTESTTKRRRVELYPYPQIPQESQDSQDNMAGEYKSPFKLRLAPKRDGHISFMARPFDQLPNWQAGVIGTITRFYGRWIAVRPYPAGYTHNLSLITDEALVEMVSPPGYPRVTGWEDYTAALEQKKVYTVCHQSNIHKGRCIEGTADGTLFKRATVIGTGYTWDKILRTQNAFLLWHTGKISPVNGWSGSPLCLGCPHDATAKAVVFQNLQRWCRVGTSGQEALIKGGFVLPSETRKSEIESADGNVSRKFPTSPMRGRSSNESYRRIVSGGVIICGTGVATSPGQGRLQTTPVCHEIIVASTIT</sequence>
<dbReference type="Proteomes" id="UP000247810">
    <property type="component" value="Unassembled WGS sequence"/>
</dbReference>
<feature type="region of interest" description="Disordered" evidence="1">
    <location>
        <begin position="244"/>
        <end position="265"/>
    </location>
</feature>
<evidence type="ECO:0000256" key="1">
    <source>
        <dbReference type="SAM" id="MobiDB-lite"/>
    </source>
</evidence>
<dbReference type="OrthoDB" id="3009558at2759"/>
<evidence type="ECO:0000313" key="2">
    <source>
        <dbReference type="EMBL" id="PYH97107.1"/>
    </source>
</evidence>